<evidence type="ECO:0000313" key="2">
    <source>
        <dbReference type="Proteomes" id="UP000887013"/>
    </source>
</evidence>
<protein>
    <submittedName>
        <fullName evidence="1">Uncharacterized protein</fullName>
    </submittedName>
</protein>
<dbReference type="AlphaFoldDB" id="A0A8X6NMS7"/>
<dbReference type="EMBL" id="BMAW01011389">
    <property type="protein sequence ID" value="GFT23594.1"/>
    <property type="molecule type" value="Genomic_DNA"/>
</dbReference>
<gene>
    <name evidence="1" type="ORF">NPIL_299981</name>
</gene>
<reference evidence="1" key="1">
    <citation type="submission" date="2020-08" db="EMBL/GenBank/DDBJ databases">
        <title>Multicomponent nature underlies the extraordinary mechanical properties of spider dragline silk.</title>
        <authorList>
            <person name="Kono N."/>
            <person name="Nakamura H."/>
            <person name="Mori M."/>
            <person name="Yoshida Y."/>
            <person name="Ohtoshi R."/>
            <person name="Malay A.D."/>
            <person name="Moran D.A.P."/>
            <person name="Tomita M."/>
            <person name="Numata K."/>
            <person name="Arakawa K."/>
        </authorList>
    </citation>
    <scope>NUCLEOTIDE SEQUENCE</scope>
</reference>
<organism evidence="1 2">
    <name type="scientific">Nephila pilipes</name>
    <name type="common">Giant wood spider</name>
    <name type="synonym">Nephila maculata</name>
    <dbReference type="NCBI Taxonomy" id="299642"/>
    <lineage>
        <taxon>Eukaryota</taxon>
        <taxon>Metazoa</taxon>
        <taxon>Ecdysozoa</taxon>
        <taxon>Arthropoda</taxon>
        <taxon>Chelicerata</taxon>
        <taxon>Arachnida</taxon>
        <taxon>Araneae</taxon>
        <taxon>Araneomorphae</taxon>
        <taxon>Entelegynae</taxon>
        <taxon>Araneoidea</taxon>
        <taxon>Nephilidae</taxon>
        <taxon>Nephila</taxon>
    </lineage>
</organism>
<comment type="caution">
    <text evidence="1">The sequence shown here is derived from an EMBL/GenBank/DDBJ whole genome shotgun (WGS) entry which is preliminary data.</text>
</comment>
<name>A0A8X6NMS7_NEPPI</name>
<dbReference type="Proteomes" id="UP000887013">
    <property type="component" value="Unassembled WGS sequence"/>
</dbReference>
<proteinExistence type="predicted"/>
<evidence type="ECO:0000313" key="1">
    <source>
        <dbReference type="EMBL" id="GFT23594.1"/>
    </source>
</evidence>
<accession>A0A8X6NMS7</accession>
<keyword evidence="2" id="KW-1185">Reference proteome</keyword>
<sequence length="73" mass="8267">MRNSRKKEKRRYCDLILHKEPRIQVRSHPRSTDAAILPAVGERQGSQRREEGSDVTRVRGAPCARAAAAVIRC</sequence>
<feature type="non-terminal residue" evidence="1">
    <location>
        <position position="73"/>
    </location>
</feature>